<dbReference type="EMBL" id="PYGC01000012">
    <property type="protein sequence ID" value="PSK80869.1"/>
    <property type="molecule type" value="Genomic_DNA"/>
</dbReference>
<evidence type="ECO:0000313" key="13">
    <source>
        <dbReference type="Proteomes" id="UP000396862"/>
    </source>
</evidence>
<keyword evidence="5 7" id="KW-1133">Transmembrane helix</keyword>
<keyword evidence="3" id="KW-0547">Nucleotide-binding</keyword>
<organism evidence="11 12">
    <name type="scientific">Prolixibacter denitrificans</name>
    <dbReference type="NCBI Taxonomy" id="1541063"/>
    <lineage>
        <taxon>Bacteria</taxon>
        <taxon>Pseudomonadati</taxon>
        <taxon>Bacteroidota</taxon>
        <taxon>Bacteroidia</taxon>
        <taxon>Marinilabiliales</taxon>
        <taxon>Prolixibacteraceae</taxon>
        <taxon>Prolixibacter</taxon>
    </lineage>
</organism>
<evidence type="ECO:0000256" key="2">
    <source>
        <dbReference type="ARBA" id="ARBA00022692"/>
    </source>
</evidence>
<name>A0A2P8C7C4_9BACT</name>
<proteinExistence type="predicted"/>
<dbReference type="InterPro" id="IPR011527">
    <property type="entry name" value="ABC1_TM_dom"/>
</dbReference>
<dbReference type="Pfam" id="PF00664">
    <property type="entry name" value="ABC_membrane"/>
    <property type="match status" value="1"/>
</dbReference>
<dbReference type="InterPro" id="IPR027417">
    <property type="entry name" value="P-loop_NTPase"/>
</dbReference>
<feature type="transmembrane region" description="Helical" evidence="7">
    <location>
        <begin position="273"/>
        <end position="300"/>
    </location>
</feature>
<reference evidence="11 12" key="1">
    <citation type="submission" date="2018-03" db="EMBL/GenBank/DDBJ databases">
        <title>Genomic Encyclopedia of Archaeal and Bacterial Type Strains, Phase II (KMG-II): from individual species to whole genera.</title>
        <authorList>
            <person name="Goeker M."/>
        </authorList>
    </citation>
    <scope>NUCLEOTIDE SEQUENCE [LARGE SCALE GENOMIC DNA]</scope>
    <source>
        <strain evidence="11 12">DSM 27267</strain>
    </source>
</reference>
<feature type="transmembrane region" description="Helical" evidence="7">
    <location>
        <begin position="178"/>
        <end position="198"/>
    </location>
</feature>
<dbReference type="SUPFAM" id="SSF90123">
    <property type="entry name" value="ABC transporter transmembrane region"/>
    <property type="match status" value="1"/>
</dbReference>
<evidence type="ECO:0000313" key="11">
    <source>
        <dbReference type="EMBL" id="PSK80869.1"/>
    </source>
</evidence>
<keyword evidence="2 7" id="KW-0812">Transmembrane</keyword>
<comment type="subcellular location">
    <subcellularLocation>
        <location evidence="1">Cell membrane</location>
        <topology evidence="1">Multi-pass membrane protein</topology>
    </subcellularLocation>
</comment>
<dbReference type="Proteomes" id="UP000240621">
    <property type="component" value="Unassembled WGS sequence"/>
</dbReference>
<reference evidence="10 13" key="2">
    <citation type="submission" date="2019-10" db="EMBL/GenBank/DDBJ databases">
        <title>Prolixibacter strains distinguished by the presence of nitrate reductase genes were adept at nitrate-dependent anaerobic corrosion of metallic iron and carbon steel.</title>
        <authorList>
            <person name="Iino T."/>
            <person name="Shono N."/>
            <person name="Ito K."/>
            <person name="Nakamura R."/>
            <person name="Sueoka K."/>
            <person name="Harayama S."/>
            <person name="Ohkuma M."/>
        </authorList>
    </citation>
    <scope>NUCLEOTIDE SEQUENCE [LARGE SCALE GENOMIC DNA]</scope>
    <source>
        <strain evidence="10 13">MIC1-1</strain>
    </source>
</reference>
<dbReference type="SUPFAM" id="SSF52540">
    <property type="entry name" value="P-loop containing nucleoside triphosphate hydrolases"/>
    <property type="match status" value="1"/>
</dbReference>
<dbReference type="SMART" id="SM00382">
    <property type="entry name" value="AAA"/>
    <property type="match status" value="1"/>
</dbReference>
<dbReference type="InterPro" id="IPR036640">
    <property type="entry name" value="ABC1_TM_sf"/>
</dbReference>
<feature type="transmembrane region" description="Helical" evidence="7">
    <location>
        <begin position="36"/>
        <end position="57"/>
    </location>
</feature>
<feature type="domain" description="ABC transporter" evidence="8">
    <location>
        <begin position="352"/>
        <end position="587"/>
    </location>
</feature>
<dbReference type="Proteomes" id="UP000396862">
    <property type="component" value="Unassembled WGS sequence"/>
</dbReference>
<evidence type="ECO:0000256" key="3">
    <source>
        <dbReference type="ARBA" id="ARBA00022741"/>
    </source>
</evidence>
<evidence type="ECO:0000313" key="12">
    <source>
        <dbReference type="Proteomes" id="UP000240621"/>
    </source>
</evidence>
<evidence type="ECO:0000256" key="7">
    <source>
        <dbReference type="SAM" id="Phobius"/>
    </source>
</evidence>
<dbReference type="EMBL" id="BLAU01000001">
    <property type="protein sequence ID" value="GET22275.1"/>
    <property type="molecule type" value="Genomic_DNA"/>
</dbReference>
<evidence type="ECO:0000256" key="6">
    <source>
        <dbReference type="ARBA" id="ARBA00023136"/>
    </source>
</evidence>
<evidence type="ECO:0000259" key="9">
    <source>
        <dbReference type="PROSITE" id="PS50929"/>
    </source>
</evidence>
<dbReference type="Pfam" id="PF00005">
    <property type="entry name" value="ABC_tran"/>
    <property type="match status" value="1"/>
</dbReference>
<evidence type="ECO:0000259" key="8">
    <source>
        <dbReference type="PROSITE" id="PS50893"/>
    </source>
</evidence>
<dbReference type="GO" id="GO:0015421">
    <property type="term" value="F:ABC-type oligopeptide transporter activity"/>
    <property type="evidence" value="ECO:0007669"/>
    <property type="project" value="TreeGrafter"/>
</dbReference>
<dbReference type="RefSeq" id="WP_106543478.1">
    <property type="nucleotide sequence ID" value="NZ_BLAU01000001.1"/>
</dbReference>
<dbReference type="CDD" id="cd18547">
    <property type="entry name" value="ABC_6TM_Tm288_like"/>
    <property type="match status" value="1"/>
</dbReference>
<dbReference type="PANTHER" id="PTHR43394:SF1">
    <property type="entry name" value="ATP-BINDING CASSETTE SUB-FAMILY B MEMBER 10, MITOCHONDRIAL"/>
    <property type="match status" value="1"/>
</dbReference>
<dbReference type="GO" id="GO:0005886">
    <property type="term" value="C:plasma membrane"/>
    <property type="evidence" value="ECO:0007669"/>
    <property type="project" value="UniProtKB-SubCell"/>
</dbReference>
<accession>A0A2P8C7C4</accession>
<keyword evidence="6 7" id="KW-0472">Membrane</keyword>
<dbReference type="InterPro" id="IPR039421">
    <property type="entry name" value="Type_1_exporter"/>
</dbReference>
<feature type="transmembrane region" description="Helical" evidence="7">
    <location>
        <begin position="69"/>
        <end position="93"/>
    </location>
</feature>
<dbReference type="InterPro" id="IPR003593">
    <property type="entry name" value="AAA+_ATPase"/>
</dbReference>
<evidence type="ECO:0000313" key="10">
    <source>
        <dbReference type="EMBL" id="GET22275.1"/>
    </source>
</evidence>
<feature type="transmembrane region" description="Helical" evidence="7">
    <location>
        <begin position="155"/>
        <end position="172"/>
    </location>
</feature>
<comment type="caution">
    <text evidence="11">The sequence shown here is derived from an EMBL/GenBank/DDBJ whole genome shotgun (WGS) entry which is preliminary data.</text>
</comment>
<sequence>MDYNLYTSSDETGKKKSTFASLKSLVAHMVEEKRTLITAFIAMQVAAALTLLGPLLIGHTIDTYVQTKQFHGVLVFSGILLVMYIISLFAGYLQTKLMGTVGQRMLFTLRNALFNKIQELPYDFFNQNKAGDLISRLNNDTDKVNQFFSQSLMQFVRSILIMIGAGIFLLSINLELGAAALAPAVIIWLIIRFASPWVKKRNAVNLKSVGNLSSEVQESLNNFKVIVAFNRRDYFRKRFDKANLDNYNTSVKAGIANNLFMPVYTFFSNIGQLVVLTFGIYLIATNHFTIGLLISFLAYITNFYNPLRQLASLWASFQVALAAWDRIRKILNMENNMPLLEAETNVESNALLSFRDVSFTYPNGTEVLHHINFDLEKGKTYAFVGPTGGGKTTTASLISRLYDPTSGTVCLDGKNIGAYTPEERTRKIGFILQEPFLFSGTIRDNILYGNEAYREYKDDELTRLIHDAGLESLLERFDQGLETKVDVSGDGISLGQKQLIAFMRAVLRQPDLLILDEATANIDTVTEQLLDEILQKLPSHTTKVIIAHRLNTIANADEIYFVNSGEVTRAGSLADAVQMLKEGKMAS</sequence>
<keyword evidence="4 11" id="KW-0067">ATP-binding</keyword>
<dbReference type="OrthoDB" id="9760358at2"/>
<gene>
    <name evidence="11" type="ORF">CLV93_1124</name>
    <name evidence="10" type="ORF">JCM18694_25210</name>
</gene>
<dbReference type="InterPro" id="IPR003439">
    <property type="entry name" value="ABC_transporter-like_ATP-bd"/>
</dbReference>
<dbReference type="GO" id="GO:0016887">
    <property type="term" value="F:ATP hydrolysis activity"/>
    <property type="evidence" value="ECO:0007669"/>
    <property type="project" value="InterPro"/>
</dbReference>
<feature type="domain" description="ABC transmembrane type-1" evidence="9">
    <location>
        <begin position="45"/>
        <end position="318"/>
    </location>
</feature>
<evidence type="ECO:0000256" key="5">
    <source>
        <dbReference type="ARBA" id="ARBA00022989"/>
    </source>
</evidence>
<protein>
    <submittedName>
        <fullName evidence="11">ATP-binding cassette subfamily B protein</fullName>
    </submittedName>
    <submittedName>
        <fullName evidence="10">Multidrug ABC transporter ATP-binding protein</fullName>
    </submittedName>
</protein>
<dbReference type="PANTHER" id="PTHR43394">
    <property type="entry name" value="ATP-DEPENDENT PERMEASE MDL1, MITOCHONDRIAL"/>
    <property type="match status" value="1"/>
</dbReference>
<dbReference type="Gene3D" id="1.20.1560.10">
    <property type="entry name" value="ABC transporter type 1, transmembrane domain"/>
    <property type="match status" value="1"/>
</dbReference>
<dbReference type="Gene3D" id="3.40.50.300">
    <property type="entry name" value="P-loop containing nucleotide triphosphate hydrolases"/>
    <property type="match status" value="1"/>
</dbReference>
<dbReference type="AlphaFoldDB" id="A0A2P8C7C4"/>
<keyword evidence="13" id="KW-1185">Reference proteome</keyword>
<dbReference type="GO" id="GO:0005524">
    <property type="term" value="F:ATP binding"/>
    <property type="evidence" value="ECO:0007669"/>
    <property type="project" value="UniProtKB-KW"/>
</dbReference>
<evidence type="ECO:0000256" key="4">
    <source>
        <dbReference type="ARBA" id="ARBA00022840"/>
    </source>
</evidence>
<dbReference type="PROSITE" id="PS50893">
    <property type="entry name" value="ABC_TRANSPORTER_2"/>
    <property type="match status" value="1"/>
</dbReference>
<evidence type="ECO:0000256" key="1">
    <source>
        <dbReference type="ARBA" id="ARBA00004651"/>
    </source>
</evidence>
<dbReference type="PROSITE" id="PS50929">
    <property type="entry name" value="ABC_TM1F"/>
    <property type="match status" value="1"/>
</dbReference>